<comment type="subcellular location">
    <subcellularLocation>
        <location evidence="1 7">Cell membrane</location>
        <topology evidence="1 7">Multi-pass membrane protein</topology>
    </subcellularLocation>
</comment>
<dbReference type="SUPFAM" id="SSF161098">
    <property type="entry name" value="MetI-like"/>
    <property type="match status" value="1"/>
</dbReference>
<feature type="transmembrane region" description="Helical" evidence="7">
    <location>
        <begin position="28"/>
        <end position="47"/>
    </location>
</feature>
<dbReference type="InterPro" id="IPR000515">
    <property type="entry name" value="MetI-like"/>
</dbReference>
<keyword evidence="3" id="KW-1003">Cell membrane</keyword>
<evidence type="ECO:0000313" key="9">
    <source>
        <dbReference type="EMBL" id="NQE35721.1"/>
    </source>
</evidence>
<keyword evidence="10" id="KW-1185">Reference proteome</keyword>
<feature type="transmembrane region" description="Helical" evidence="7">
    <location>
        <begin position="122"/>
        <end position="143"/>
    </location>
</feature>
<dbReference type="RefSeq" id="WP_172189344.1">
    <property type="nucleotide sequence ID" value="NZ_CAWPPK010000277.1"/>
</dbReference>
<dbReference type="Pfam" id="PF12911">
    <property type="entry name" value="OppC_N"/>
    <property type="match status" value="1"/>
</dbReference>
<reference evidence="9 10" key="1">
    <citation type="journal article" date="2020" name="Sci. Rep.">
        <title>A novel cyanobacterial geosmin producer, revising GeoA distribution and dispersion patterns in Bacteria.</title>
        <authorList>
            <person name="Churro C."/>
            <person name="Semedo-Aguiar A.P."/>
            <person name="Silva A.D."/>
            <person name="Pereira-Leal J.B."/>
            <person name="Leite R.B."/>
        </authorList>
    </citation>
    <scope>NUCLEOTIDE SEQUENCE [LARGE SCALE GENOMIC DNA]</scope>
    <source>
        <strain evidence="9 10">IPMA8</strain>
    </source>
</reference>
<evidence type="ECO:0000256" key="5">
    <source>
        <dbReference type="ARBA" id="ARBA00022989"/>
    </source>
</evidence>
<feature type="transmembrane region" description="Helical" evidence="7">
    <location>
        <begin position="87"/>
        <end position="115"/>
    </location>
</feature>
<proteinExistence type="inferred from homology"/>
<dbReference type="PANTHER" id="PTHR43386">
    <property type="entry name" value="OLIGOPEPTIDE TRANSPORT SYSTEM PERMEASE PROTEIN APPC"/>
    <property type="match status" value="1"/>
</dbReference>
<protein>
    <submittedName>
        <fullName evidence="9">Glutathione transport system permease protein GsiD</fullName>
    </submittedName>
</protein>
<feature type="domain" description="ABC transmembrane type-1" evidence="8">
    <location>
        <begin position="87"/>
        <end position="278"/>
    </location>
</feature>
<dbReference type="EMBL" id="SRRZ01000062">
    <property type="protein sequence ID" value="NQE35721.1"/>
    <property type="molecule type" value="Genomic_DNA"/>
</dbReference>
<dbReference type="Gene3D" id="1.10.3720.10">
    <property type="entry name" value="MetI-like"/>
    <property type="match status" value="1"/>
</dbReference>
<name>A0ABX2CZI8_9CYAN</name>
<dbReference type="CDD" id="cd06261">
    <property type="entry name" value="TM_PBP2"/>
    <property type="match status" value="1"/>
</dbReference>
<evidence type="ECO:0000256" key="6">
    <source>
        <dbReference type="ARBA" id="ARBA00023136"/>
    </source>
</evidence>
<dbReference type="PROSITE" id="PS50928">
    <property type="entry name" value="ABC_TM1"/>
    <property type="match status" value="1"/>
</dbReference>
<keyword evidence="6 7" id="KW-0472">Membrane</keyword>
<dbReference type="InterPro" id="IPR050366">
    <property type="entry name" value="BP-dependent_transpt_permease"/>
</dbReference>
<evidence type="ECO:0000256" key="3">
    <source>
        <dbReference type="ARBA" id="ARBA00022475"/>
    </source>
</evidence>
<feature type="transmembrane region" description="Helical" evidence="7">
    <location>
        <begin position="258"/>
        <end position="277"/>
    </location>
</feature>
<dbReference type="Pfam" id="PF00528">
    <property type="entry name" value="BPD_transp_1"/>
    <property type="match status" value="1"/>
</dbReference>
<keyword evidence="4 7" id="KW-0812">Transmembrane</keyword>
<evidence type="ECO:0000256" key="7">
    <source>
        <dbReference type="RuleBase" id="RU363032"/>
    </source>
</evidence>
<feature type="transmembrane region" description="Helical" evidence="7">
    <location>
        <begin position="149"/>
        <end position="168"/>
    </location>
</feature>
<accession>A0ABX2CZI8</accession>
<dbReference type="InterPro" id="IPR025966">
    <property type="entry name" value="OppC_N"/>
</dbReference>
<comment type="caution">
    <text evidence="9">The sequence shown here is derived from an EMBL/GenBank/DDBJ whole genome shotgun (WGS) entry which is preliminary data.</text>
</comment>
<organism evidence="9 10">
    <name type="scientific">Microcoleus asticus IPMA8</name>
    <dbReference type="NCBI Taxonomy" id="2563858"/>
    <lineage>
        <taxon>Bacteria</taxon>
        <taxon>Bacillati</taxon>
        <taxon>Cyanobacteriota</taxon>
        <taxon>Cyanophyceae</taxon>
        <taxon>Oscillatoriophycideae</taxon>
        <taxon>Oscillatoriales</taxon>
        <taxon>Microcoleaceae</taxon>
        <taxon>Microcoleus</taxon>
        <taxon>Microcoleus asticus</taxon>
    </lineage>
</organism>
<evidence type="ECO:0000256" key="2">
    <source>
        <dbReference type="ARBA" id="ARBA00022448"/>
    </source>
</evidence>
<dbReference type="Proteomes" id="UP000702425">
    <property type="component" value="Unassembled WGS sequence"/>
</dbReference>
<dbReference type="PANTHER" id="PTHR43386:SF1">
    <property type="entry name" value="D,D-DIPEPTIDE TRANSPORT SYSTEM PERMEASE PROTEIN DDPC-RELATED"/>
    <property type="match status" value="1"/>
</dbReference>
<comment type="similarity">
    <text evidence="7">Belongs to the binding-protein-dependent transport system permease family.</text>
</comment>
<keyword evidence="2 7" id="KW-0813">Transport</keyword>
<evidence type="ECO:0000256" key="1">
    <source>
        <dbReference type="ARBA" id="ARBA00004651"/>
    </source>
</evidence>
<evidence type="ECO:0000256" key="4">
    <source>
        <dbReference type="ARBA" id="ARBA00022692"/>
    </source>
</evidence>
<evidence type="ECO:0000313" key="10">
    <source>
        <dbReference type="Proteomes" id="UP000702425"/>
    </source>
</evidence>
<dbReference type="InterPro" id="IPR035906">
    <property type="entry name" value="MetI-like_sf"/>
</dbReference>
<gene>
    <name evidence="9" type="primary">gsiD</name>
    <name evidence="9" type="ORF">E5S67_03456</name>
</gene>
<sequence>MENRRLNKNLVFLQAAFQRFWRSTSGKIGLILTVALTIWALLAPLLSPYDPAVDRDYLLRLVAPSAKHWFGTDGLGRDLLVRVWHGLGISLLVSLVSVGAGLIVGALLGLVAGYFRGFLEMAIGTLADILLAFPSILLAIGVVTVTGPSLQSVIIAVSVVQIPIYIRLTRSMVLSLREQEFVLAVKALGASDLRIIFRHILPGSLAPLVVQATLSTGTATLEAAGLGFLGLGAQPPLPELGTMLSDAFKGGYALSSPWTILFPGLLITLTVLGFNLLGDGLRDVLDPRSNAAARK</sequence>
<keyword evidence="5 7" id="KW-1133">Transmembrane helix</keyword>
<evidence type="ECO:0000259" key="8">
    <source>
        <dbReference type="PROSITE" id="PS50928"/>
    </source>
</evidence>